<evidence type="ECO:0000313" key="2">
    <source>
        <dbReference type="EMBL" id="OFC69110.1"/>
    </source>
</evidence>
<dbReference type="NCBIfam" id="NF009903">
    <property type="entry name" value="PRK13366.1"/>
    <property type="match status" value="1"/>
</dbReference>
<dbReference type="Gene3D" id="3.40.830.10">
    <property type="entry name" value="LigB-like"/>
    <property type="match status" value="1"/>
</dbReference>
<proteinExistence type="predicted"/>
<name>A0A1E7Z6I0_9ALTE</name>
<dbReference type="NCBIfam" id="NF009901">
    <property type="entry name" value="PRK13364.1"/>
    <property type="match status" value="1"/>
</dbReference>
<keyword evidence="3" id="KW-1185">Reference proteome</keyword>
<dbReference type="GO" id="GO:0008198">
    <property type="term" value="F:ferrous iron binding"/>
    <property type="evidence" value="ECO:0007669"/>
    <property type="project" value="InterPro"/>
</dbReference>
<organism evidence="2 3">
    <name type="scientific">Alteromonas confluentis</name>
    <dbReference type="NCBI Taxonomy" id="1656094"/>
    <lineage>
        <taxon>Bacteria</taxon>
        <taxon>Pseudomonadati</taxon>
        <taxon>Pseudomonadota</taxon>
        <taxon>Gammaproteobacteria</taxon>
        <taxon>Alteromonadales</taxon>
        <taxon>Alteromonadaceae</taxon>
        <taxon>Alteromonas/Salinimonas group</taxon>
        <taxon>Alteromonas</taxon>
    </lineage>
</organism>
<dbReference type="NCBIfam" id="NF009902">
    <property type="entry name" value="PRK13365.1"/>
    <property type="match status" value="1"/>
</dbReference>
<keyword evidence="2" id="KW-0223">Dioxygenase</keyword>
<accession>A0A1E7Z6I0</accession>
<dbReference type="Pfam" id="PF02900">
    <property type="entry name" value="LigB"/>
    <property type="match status" value="1"/>
</dbReference>
<reference evidence="2 3" key="1">
    <citation type="submission" date="2016-08" db="EMBL/GenBank/DDBJ databases">
        <authorList>
            <person name="Seilhamer J.J."/>
        </authorList>
    </citation>
    <scope>NUCLEOTIDE SEQUENCE [LARGE SCALE GENOMIC DNA]</scope>
    <source>
        <strain evidence="2 3">KCTC 42603</strain>
    </source>
</reference>
<evidence type="ECO:0000313" key="3">
    <source>
        <dbReference type="Proteomes" id="UP000175691"/>
    </source>
</evidence>
<sequence length="281" mass="31137">MAKIIGGITSSHIPAVGNAISNNLQQEPYWKRFFDGYGPAKEWLKNARPDVVIVVYNDHGLNFFLDTVPTFALGCADEYFNADEGWGLKPVAPFKGNAPLSWHLAESLVEQEFDITMCQEMKVDHGFVNPIRALYGDHEIWPVEAIPLAVNTVQHPVPTARRCYKLGKALGKALESYPEDTRVVILGTGGMSHQLQGERAGIIDTDFDLECMDKIATDPEWFANLSNTDIMRIAGTEGIETIMWMVMRGALKDDAKVIHKHYHAPISNTGAGVLVLDNEAE</sequence>
<dbReference type="RefSeq" id="WP_070127295.1">
    <property type="nucleotide sequence ID" value="NZ_MDHN01000041.1"/>
</dbReference>
<keyword evidence="2" id="KW-0560">Oxidoreductase</keyword>
<dbReference type="SUPFAM" id="SSF53213">
    <property type="entry name" value="LigB-like"/>
    <property type="match status" value="1"/>
</dbReference>
<evidence type="ECO:0000259" key="1">
    <source>
        <dbReference type="Pfam" id="PF02900"/>
    </source>
</evidence>
<feature type="domain" description="Extradiol ring-cleavage dioxygenase class III enzyme subunit B" evidence="1">
    <location>
        <begin position="8"/>
        <end position="273"/>
    </location>
</feature>
<dbReference type="GO" id="GO:0016702">
    <property type="term" value="F:oxidoreductase activity, acting on single donors with incorporation of molecular oxygen, incorporation of two atoms of oxygen"/>
    <property type="evidence" value="ECO:0007669"/>
    <property type="project" value="UniProtKB-ARBA"/>
</dbReference>
<protein>
    <submittedName>
        <fullName evidence="2">Protocatechuate 3,4-dioxygenase</fullName>
    </submittedName>
</protein>
<comment type="caution">
    <text evidence="2">The sequence shown here is derived from an EMBL/GenBank/DDBJ whole genome shotgun (WGS) entry which is preliminary data.</text>
</comment>
<dbReference type="InterPro" id="IPR004183">
    <property type="entry name" value="Xdiol_dOase_suB"/>
</dbReference>
<gene>
    <name evidence="2" type="ORF">BFC18_20475</name>
</gene>
<dbReference type="OrthoDB" id="8673673at2"/>
<dbReference type="EMBL" id="MDHN01000041">
    <property type="protein sequence ID" value="OFC69110.1"/>
    <property type="molecule type" value="Genomic_DNA"/>
</dbReference>
<dbReference type="Proteomes" id="UP000175691">
    <property type="component" value="Unassembled WGS sequence"/>
</dbReference>
<dbReference type="AlphaFoldDB" id="A0A1E7Z6I0"/>
<dbReference type="STRING" id="1656094.BFC18_20475"/>